<accession>A0ACB8TJJ3</accession>
<keyword evidence="2" id="KW-1185">Reference proteome</keyword>
<dbReference type="EMBL" id="MU277187">
    <property type="protein sequence ID" value="KAI0068563.1"/>
    <property type="molecule type" value="Genomic_DNA"/>
</dbReference>
<reference evidence="1" key="1">
    <citation type="submission" date="2021-03" db="EMBL/GenBank/DDBJ databases">
        <authorList>
            <consortium name="DOE Joint Genome Institute"/>
            <person name="Ahrendt S."/>
            <person name="Looney B.P."/>
            <person name="Miyauchi S."/>
            <person name="Morin E."/>
            <person name="Drula E."/>
            <person name="Courty P.E."/>
            <person name="Chicoki N."/>
            <person name="Fauchery L."/>
            <person name="Kohler A."/>
            <person name="Kuo A."/>
            <person name="Labutti K."/>
            <person name="Pangilinan J."/>
            <person name="Lipzen A."/>
            <person name="Riley R."/>
            <person name="Andreopoulos W."/>
            <person name="He G."/>
            <person name="Johnson J."/>
            <person name="Barry K.W."/>
            <person name="Grigoriev I.V."/>
            <person name="Nagy L."/>
            <person name="Hibbett D."/>
            <person name="Henrissat B."/>
            <person name="Matheny P.B."/>
            <person name="Labbe J."/>
            <person name="Martin F."/>
        </authorList>
    </citation>
    <scope>NUCLEOTIDE SEQUENCE</scope>
    <source>
        <strain evidence="1">HHB10654</strain>
    </source>
</reference>
<gene>
    <name evidence="1" type="ORF">BV25DRAFT_1817426</name>
</gene>
<organism evidence="1 2">
    <name type="scientific">Artomyces pyxidatus</name>
    <dbReference type="NCBI Taxonomy" id="48021"/>
    <lineage>
        <taxon>Eukaryota</taxon>
        <taxon>Fungi</taxon>
        <taxon>Dikarya</taxon>
        <taxon>Basidiomycota</taxon>
        <taxon>Agaricomycotina</taxon>
        <taxon>Agaricomycetes</taxon>
        <taxon>Russulales</taxon>
        <taxon>Auriscalpiaceae</taxon>
        <taxon>Artomyces</taxon>
    </lineage>
</organism>
<proteinExistence type="predicted"/>
<dbReference type="Proteomes" id="UP000814140">
    <property type="component" value="Unassembled WGS sequence"/>
</dbReference>
<protein>
    <submittedName>
        <fullName evidence="1">Uncharacterized protein</fullName>
    </submittedName>
</protein>
<sequence length="777" mass="86363">MLGTRTKQVLSYGRRGRRIVNVTERRDVFDDENAKRLKTVSAPAVKVLIVERDASPLVDSPPPKPPRRTRRKRISSPLTSPQISAKPKAVRRVIDSHDVSPRYNQSSASGRRPLGLSSPNVPRPTSASLVGKKKPISSLSKGTSLRPLHSPEVEVDIIILDDNGRRLSHERRVSKFDKPPLPRVSKSLLSRKSNTRTEVIVLTDSEDELPPTPEPTRRPVQRRNIDSISSDESDEDITIIDIPSTTTVSASSSVVIVERPAKPVGQKGSLLSHSNATFEIPILPNIRLQKPPDVSVLPSSLSYTKARDVPLPHSPPPTRSRPRQLTPIRRGRPNFLQPPSPVSPTTPSDFDLSLDFADLSITSDVDDVELAAQPPHLCPLLTECGQAVPHEFSAFIKTFPYDPIVRSSDDFDEPPPGRQISFQKIGEASYSEVFGIGDVVLKVIPIRDEDAALELDVEGPAPSDAKDVLKEMIVTKAMGDMCDGFVKLLRTYVVRGKYPSLLLSLWDEYNDRKGSESIRPDMFTGSQVYAIIVLPNGGPDLEAFTFAQPTKTGWRQAASLFWQVVRTLAEAEDLVSFEHRDLHWGQILVKNIPSIVPQQRSGVAMGKLPMDTSSSGVKATVIDLGLARMDSVASDGTSMIRWTPFDQEIFEGEGDYQFDVYRLMREHNDDDWEQFRPLSNVMWLHYLALKLLDSKRLRAPRKTTSAKPSAGYTERECYDCLVEMQALLSKSLEVFKKPASRKGRRKTQAPTRAGFVSEPKSAVDVFTFGVESGWVRA</sequence>
<evidence type="ECO:0000313" key="1">
    <source>
        <dbReference type="EMBL" id="KAI0068563.1"/>
    </source>
</evidence>
<comment type="caution">
    <text evidence="1">The sequence shown here is derived from an EMBL/GenBank/DDBJ whole genome shotgun (WGS) entry which is preliminary data.</text>
</comment>
<evidence type="ECO:0000313" key="2">
    <source>
        <dbReference type="Proteomes" id="UP000814140"/>
    </source>
</evidence>
<name>A0ACB8TJJ3_9AGAM</name>
<reference evidence="1" key="2">
    <citation type="journal article" date="2022" name="New Phytol.">
        <title>Evolutionary transition to the ectomycorrhizal habit in the genomes of a hyperdiverse lineage of mushroom-forming fungi.</title>
        <authorList>
            <person name="Looney B."/>
            <person name="Miyauchi S."/>
            <person name="Morin E."/>
            <person name="Drula E."/>
            <person name="Courty P.E."/>
            <person name="Kohler A."/>
            <person name="Kuo A."/>
            <person name="LaButti K."/>
            <person name="Pangilinan J."/>
            <person name="Lipzen A."/>
            <person name="Riley R."/>
            <person name="Andreopoulos W."/>
            <person name="He G."/>
            <person name="Johnson J."/>
            <person name="Nolan M."/>
            <person name="Tritt A."/>
            <person name="Barry K.W."/>
            <person name="Grigoriev I.V."/>
            <person name="Nagy L.G."/>
            <person name="Hibbett D."/>
            <person name="Henrissat B."/>
            <person name="Matheny P.B."/>
            <person name="Labbe J."/>
            <person name="Martin F.M."/>
        </authorList>
    </citation>
    <scope>NUCLEOTIDE SEQUENCE</scope>
    <source>
        <strain evidence="1">HHB10654</strain>
    </source>
</reference>